<organism evidence="2">
    <name type="scientific">freshwater metagenome</name>
    <dbReference type="NCBI Taxonomy" id="449393"/>
    <lineage>
        <taxon>unclassified sequences</taxon>
        <taxon>metagenomes</taxon>
        <taxon>ecological metagenomes</taxon>
    </lineage>
</organism>
<dbReference type="AlphaFoldDB" id="A0A6J6ZHR4"/>
<accession>A0A6J6ZHR4</accession>
<sequence length="171" mass="19063">MNWTKGPRQTRHPPHGALRDAAPGELRDAISPQAEELHDRSQMTYAKIAYRTVAEEYFTVSSRIEAFYAPAPVPAVTECPNMRALCAEADTLLLGKGYCTRPAALGCRYETTSQTSTFLATTIEYRDALTAQRDEAKRYGDNHHRNLYDGLSTTLRSRVVDKISCLSSCIC</sequence>
<gene>
    <name evidence="2" type="ORF">UFOPK3204_00095</name>
</gene>
<evidence type="ECO:0000256" key="1">
    <source>
        <dbReference type="SAM" id="MobiDB-lite"/>
    </source>
</evidence>
<protein>
    <submittedName>
        <fullName evidence="2">Unannotated protein</fullName>
    </submittedName>
</protein>
<proteinExistence type="predicted"/>
<evidence type="ECO:0000313" key="2">
    <source>
        <dbReference type="EMBL" id="CAB4820023.1"/>
    </source>
</evidence>
<feature type="region of interest" description="Disordered" evidence="1">
    <location>
        <begin position="1"/>
        <end position="22"/>
    </location>
</feature>
<reference evidence="2" key="1">
    <citation type="submission" date="2020-05" db="EMBL/GenBank/DDBJ databases">
        <authorList>
            <person name="Chiriac C."/>
            <person name="Salcher M."/>
            <person name="Ghai R."/>
            <person name="Kavagutti S V."/>
        </authorList>
    </citation>
    <scope>NUCLEOTIDE SEQUENCE</scope>
</reference>
<dbReference type="EMBL" id="CAFABK010000002">
    <property type="protein sequence ID" value="CAB4820023.1"/>
    <property type="molecule type" value="Genomic_DNA"/>
</dbReference>
<name>A0A6J6ZHR4_9ZZZZ</name>